<reference evidence="2" key="2">
    <citation type="submission" date="2016-02" db="EMBL/GenBank/DDBJ databases">
        <title>Draft genome sequence of five rapidly growing Mycobacterium species.</title>
        <authorList>
            <person name="Katahira K."/>
            <person name="Gotou Y."/>
            <person name="Iida K."/>
            <person name="Ogura Y."/>
            <person name="Hayashi T."/>
        </authorList>
    </citation>
    <scope>NUCLEOTIDE SEQUENCE [LARGE SCALE GENOMIC DNA]</scope>
    <source>
        <strain evidence="2">JCM6368</strain>
    </source>
</reference>
<dbReference type="EMBL" id="BCSZ01000035">
    <property type="protein sequence ID" value="GAT03700.1"/>
    <property type="molecule type" value="Genomic_DNA"/>
</dbReference>
<evidence type="ECO:0000313" key="2">
    <source>
        <dbReference type="Proteomes" id="UP000069705"/>
    </source>
</evidence>
<protein>
    <submittedName>
        <fullName evidence="1">Uncharacterized protein</fullName>
    </submittedName>
</protein>
<sequence length="96" mass="9847">MTDETEVAIHDRKGFLAALDAIDEVRFAPLAENLSTIPGATDGSDTAATVAKILADAQATLAASDKAIAGAVTDLRAVYKEVTGSDATAETRVLEA</sequence>
<accession>A0A117IF49</accession>
<evidence type="ECO:0000313" key="1">
    <source>
        <dbReference type="EMBL" id="GAT03700.1"/>
    </source>
</evidence>
<reference evidence="1 2" key="1">
    <citation type="journal article" date="2016" name="Genome Announc.">
        <title>Draft Genome Sequences of Five Rapidly Growing Mycobacterium Species, M. thermoresistibile, M. fortuitum subsp. acetamidolyticum, M. canariasense, M. brisbanense, and M. novocastrense.</title>
        <authorList>
            <person name="Katahira K."/>
            <person name="Ogura Y."/>
            <person name="Gotoh Y."/>
            <person name="Hayashi T."/>
        </authorList>
    </citation>
    <scope>NUCLEOTIDE SEQUENCE [LARGE SCALE GENOMIC DNA]</scope>
    <source>
        <strain evidence="1 2">JCM6368</strain>
    </source>
</reference>
<gene>
    <name evidence="1" type="ORF">RMCFA_3812</name>
</gene>
<proteinExistence type="predicted"/>
<dbReference type="Proteomes" id="UP000069705">
    <property type="component" value="Unassembled WGS sequence"/>
</dbReference>
<dbReference type="RefSeq" id="WP_017555075.1">
    <property type="nucleotide sequence ID" value="NZ_BCSZ01000035.1"/>
</dbReference>
<organism evidence="1 2">
    <name type="scientific">Mycolicibacterium fortuitum subsp. acetamidolyticum</name>
    <dbReference type="NCBI Taxonomy" id="144550"/>
    <lineage>
        <taxon>Bacteria</taxon>
        <taxon>Bacillati</taxon>
        <taxon>Actinomycetota</taxon>
        <taxon>Actinomycetes</taxon>
        <taxon>Mycobacteriales</taxon>
        <taxon>Mycobacteriaceae</taxon>
        <taxon>Mycolicibacterium</taxon>
    </lineage>
</organism>
<dbReference type="AlphaFoldDB" id="A0A117IF49"/>
<comment type="caution">
    <text evidence="1">The sequence shown here is derived from an EMBL/GenBank/DDBJ whole genome shotgun (WGS) entry which is preliminary data.</text>
</comment>
<name>A0A117IF49_MYCFO</name>